<proteinExistence type="predicted"/>
<dbReference type="RefSeq" id="WP_307332680.1">
    <property type="nucleotide sequence ID" value="NZ_JAUSUG010000042.1"/>
</dbReference>
<reference evidence="2 3" key="1">
    <citation type="submission" date="2023-07" db="EMBL/GenBank/DDBJ databases">
        <title>Genomic Encyclopedia of Type Strains, Phase IV (KMG-IV): sequencing the most valuable type-strain genomes for metagenomic binning, comparative biology and taxonomic classification.</title>
        <authorList>
            <person name="Goeker M."/>
        </authorList>
    </citation>
    <scope>NUCLEOTIDE SEQUENCE [LARGE SCALE GENOMIC DNA]</scope>
    <source>
        <strain evidence="2 3">DSM 9768</strain>
    </source>
</reference>
<name>A0ABU0A3G0_9BACI</name>
<protein>
    <recommendedName>
        <fullName evidence="4">2TM domain-containing protein</fullName>
    </recommendedName>
</protein>
<keyword evidence="1" id="KW-0472">Membrane</keyword>
<evidence type="ECO:0000256" key="1">
    <source>
        <dbReference type="SAM" id="Phobius"/>
    </source>
</evidence>
<evidence type="ECO:0000313" key="3">
    <source>
        <dbReference type="Proteomes" id="UP001230005"/>
    </source>
</evidence>
<evidence type="ECO:0008006" key="4">
    <source>
        <dbReference type="Google" id="ProtNLM"/>
    </source>
</evidence>
<feature type="transmembrane region" description="Helical" evidence="1">
    <location>
        <begin position="21"/>
        <end position="40"/>
    </location>
</feature>
<evidence type="ECO:0000313" key="2">
    <source>
        <dbReference type="EMBL" id="MDQ0258031.1"/>
    </source>
</evidence>
<keyword evidence="3" id="KW-1185">Reference proteome</keyword>
<keyword evidence="1" id="KW-1133">Transmembrane helix</keyword>
<keyword evidence="1" id="KW-0812">Transmembrane</keyword>
<organism evidence="2 3">
    <name type="scientific">Evansella vedderi</name>
    <dbReference type="NCBI Taxonomy" id="38282"/>
    <lineage>
        <taxon>Bacteria</taxon>
        <taxon>Bacillati</taxon>
        <taxon>Bacillota</taxon>
        <taxon>Bacilli</taxon>
        <taxon>Bacillales</taxon>
        <taxon>Bacillaceae</taxon>
        <taxon>Evansella</taxon>
    </lineage>
</organism>
<dbReference type="Proteomes" id="UP001230005">
    <property type="component" value="Unassembled WGS sequence"/>
</dbReference>
<feature type="transmembrane region" description="Helical" evidence="1">
    <location>
        <begin position="60"/>
        <end position="84"/>
    </location>
</feature>
<accession>A0ABU0A3G0</accession>
<gene>
    <name evidence="2" type="ORF">J2S74_005494</name>
</gene>
<comment type="caution">
    <text evidence="2">The sequence shown here is derived from an EMBL/GenBank/DDBJ whole genome shotgun (WGS) entry which is preliminary data.</text>
</comment>
<dbReference type="EMBL" id="JAUSUG010000042">
    <property type="protein sequence ID" value="MDQ0258031.1"/>
    <property type="molecule type" value="Genomic_DNA"/>
</dbReference>
<sequence length="104" mass="12680">MFKSKREERMQKLMKEGRAKFVLKEGLLNFAVKLIVIYLLVKLVINYRFDITMFLHPEEFSTNVLFCVAFVFIGIYWGFMWHFILSTEKRRRERDAEYEKSKNK</sequence>